<evidence type="ECO:0000256" key="1">
    <source>
        <dbReference type="ARBA" id="ARBA00022737"/>
    </source>
</evidence>
<feature type="domain" description="Nephrocystin 3-like N-terminal" evidence="2">
    <location>
        <begin position="66"/>
        <end position="227"/>
    </location>
</feature>
<dbReference type="Proteomes" id="UP001152649">
    <property type="component" value="Unassembled WGS sequence"/>
</dbReference>
<dbReference type="PANTHER" id="PTHR10039">
    <property type="entry name" value="AMELOGENIN"/>
    <property type="match status" value="1"/>
</dbReference>
<reference evidence="3" key="1">
    <citation type="submission" date="2021-07" db="EMBL/GenBank/DDBJ databases">
        <authorList>
            <person name="Branca A.L. A."/>
        </authorList>
    </citation>
    <scope>NUCLEOTIDE SEQUENCE</scope>
</reference>
<evidence type="ECO:0000259" key="2">
    <source>
        <dbReference type="Pfam" id="PF24883"/>
    </source>
</evidence>
<name>A0A9W4I5C0_9EURO</name>
<dbReference type="SUPFAM" id="SSF52540">
    <property type="entry name" value="P-loop containing nucleoside triphosphate hydrolases"/>
    <property type="match status" value="1"/>
</dbReference>
<evidence type="ECO:0000313" key="4">
    <source>
        <dbReference type="Proteomes" id="UP001152649"/>
    </source>
</evidence>
<dbReference type="AlphaFoldDB" id="A0A9W4I5C0"/>
<accession>A0A9W4I5C0</accession>
<comment type="caution">
    <text evidence="3">The sequence shown here is derived from an EMBL/GenBank/DDBJ whole genome shotgun (WGS) entry which is preliminary data.</text>
</comment>
<proteinExistence type="predicted"/>
<dbReference type="Pfam" id="PF24883">
    <property type="entry name" value="NPHP3_N"/>
    <property type="match status" value="1"/>
</dbReference>
<dbReference type="OrthoDB" id="10250268at2759"/>
<evidence type="ECO:0000313" key="3">
    <source>
        <dbReference type="EMBL" id="CAG8245495.1"/>
    </source>
</evidence>
<dbReference type="PANTHER" id="PTHR10039:SF17">
    <property type="entry name" value="FUNGAL STAND N-TERMINAL GOODBYE DOMAIN-CONTAINING PROTEIN-RELATED"/>
    <property type="match status" value="1"/>
</dbReference>
<sequence>MTSAISFGDSNSGLQLGINHGSITAQFHSSIDPLDKLPVAHGVEFDSYADQHEDECLPGTRSVLLDEISEWTKSPQGKCIFWLNGMAGTGKSTISRTVAKSFQQCKLLGASFFFKSGEGDRGDATKLFPTIAKQLVLRYPELMFGVRKAIHEDPGIITKSLKEQFDKLLLQPLLDLPISDRQASTILIVVDALDECEHDNDIRVILQSLPRLQESKFFKIRIFLTSRPELPIRLGFLNISSYDYQDLVLHEIPEEITARDICLFLNHRFSKIRKERSLPFNWPGDANTQALIRLSTPSFIFAATVCRVFEDPQWDPEDSLTEILNNRNEQSQLDGTYLPVLSRLLHNQSEKQKAQLIQEFREVVGTIITLECPLSIVSLSKLTGLSERRIGLRLDSLHSVVLIPEDKTMVVRPFHLSFRDFLLDPETRKKTPLWVDRRKIHQILTTQCLSVCHMLRRNICGLQSDGTQRVDIDSQTINYSLPAQLQYSCRFWAQHLLQSKDPNLALQEVLLFLQKHFLHWMEAMSILGLASEVMGIISMLQSVTDVSLYSLGYLYLIRFCVNLGTHADFRTGIERQKP</sequence>
<protein>
    <recommendedName>
        <fullName evidence="2">Nephrocystin 3-like N-terminal domain-containing protein</fullName>
    </recommendedName>
</protein>
<dbReference type="InterPro" id="IPR027417">
    <property type="entry name" value="P-loop_NTPase"/>
</dbReference>
<gene>
    <name evidence="3" type="ORF">PSALAMII_LOCUS593</name>
</gene>
<organism evidence="3 4">
    <name type="scientific">Penicillium salamii</name>
    <dbReference type="NCBI Taxonomy" id="1612424"/>
    <lineage>
        <taxon>Eukaryota</taxon>
        <taxon>Fungi</taxon>
        <taxon>Dikarya</taxon>
        <taxon>Ascomycota</taxon>
        <taxon>Pezizomycotina</taxon>
        <taxon>Eurotiomycetes</taxon>
        <taxon>Eurotiomycetidae</taxon>
        <taxon>Eurotiales</taxon>
        <taxon>Aspergillaceae</taxon>
        <taxon>Penicillium</taxon>
    </lineage>
</organism>
<dbReference type="EMBL" id="CAJVPG010000022">
    <property type="protein sequence ID" value="CAG8245495.1"/>
    <property type="molecule type" value="Genomic_DNA"/>
</dbReference>
<keyword evidence="1" id="KW-0677">Repeat</keyword>
<dbReference type="Gene3D" id="3.40.50.300">
    <property type="entry name" value="P-loop containing nucleotide triphosphate hydrolases"/>
    <property type="match status" value="1"/>
</dbReference>
<dbReference type="InterPro" id="IPR056884">
    <property type="entry name" value="NPHP3-like_N"/>
</dbReference>
<keyword evidence="4" id="KW-1185">Reference proteome</keyword>